<keyword evidence="2" id="KW-1185">Reference proteome</keyword>
<gene>
    <name evidence="1" type="ORF">CA12_09580</name>
</gene>
<dbReference type="Proteomes" id="UP000318741">
    <property type="component" value="Chromosome"/>
</dbReference>
<dbReference type="EMBL" id="CP036265">
    <property type="protein sequence ID" value="QDT14878.1"/>
    <property type="molecule type" value="Genomic_DNA"/>
</dbReference>
<name>A0A517P666_9PLAN</name>
<evidence type="ECO:0000313" key="1">
    <source>
        <dbReference type="EMBL" id="QDT14878.1"/>
    </source>
</evidence>
<organism evidence="1 2">
    <name type="scientific">Alienimonas californiensis</name>
    <dbReference type="NCBI Taxonomy" id="2527989"/>
    <lineage>
        <taxon>Bacteria</taxon>
        <taxon>Pseudomonadati</taxon>
        <taxon>Planctomycetota</taxon>
        <taxon>Planctomycetia</taxon>
        <taxon>Planctomycetales</taxon>
        <taxon>Planctomycetaceae</taxon>
        <taxon>Alienimonas</taxon>
    </lineage>
</organism>
<dbReference type="RefSeq" id="WP_145357729.1">
    <property type="nucleotide sequence ID" value="NZ_CP036265.1"/>
</dbReference>
<protein>
    <submittedName>
        <fullName evidence="1">Uncharacterized protein</fullName>
    </submittedName>
</protein>
<dbReference type="OrthoDB" id="8781389at2"/>
<proteinExistence type="predicted"/>
<dbReference type="KEGG" id="acaf:CA12_09580"/>
<reference evidence="1 2" key="1">
    <citation type="submission" date="2019-02" db="EMBL/GenBank/DDBJ databases">
        <title>Deep-cultivation of Planctomycetes and their phenomic and genomic characterization uncovers novel biology.</title>
        <authorList>
            <person name="Wiegand S."/>
            <person name="Jogler M."/>
            <person name="Boedeker C."/>
            <person name="Pinto D."/>
            <person name="Vollmers J."/>
            <person name="Rivas-Marin E."/>
            <person name="Kohn T."/>
            <person name="Peeters S.H."/>
            <person name="Heuer A."/>
            <person name="Rast P."/>
            <person name="Oberbeckmann S."/>
            <person name="Bunk B."/>
            <person name="Jeske O."/>
            <person name="Meyerdierks A."/>
            <person name="Storesund J.E."/>
            <person name="Kallscheuer N."/>
            <person name="Luecker S."/>
            <person name="Lage O.M."/>
            <person name="Pohl T."/>
            <person name="Merkel B.J."/>
            <person name="Hornburger P."/>
            <person name="Mueller R.-W."/>
            <person name="Bruemmer F."/>
            <person name="Labrenz M."/>
            <person name="Spormann A.M."/>
            <person name="Op den Camp H."/>
            <person name="Overmann J."/>
            <person name="Amann R."/>
            <person name="Jetten M.S.M."/>
            <person name="Mascher T."/>
            <person name="Medema M.H."/>
            <person name="Devos D.P."/>
            <person name="Kaster A.-K."/>
            <person name="Ovreas L."/>
            <person name="Rohde M."/>
            <person name="Galperin M.Y."/>
            <person name="Jogler C."/>
        </authorList>
    </citation>
    <scope>NUCLEOTIDE SEQUENCE [LARGE SCALE GENOMIC DNA]</scope>
    <source>
        <strain evidence="1 2">CA12</strain>
    </source>
</reference>
<sequence>MLVQLTDLDELVLSIRDSESRAYATEALNSLRSGCLRSSVVATWVAVTYDIIIKLRELREDGDAAAGDFCNSFDQAVADYEQGNSQALLRLQQYENSLLKVANEDFELVSASERRDLERLREDRHLCVHPAFSSQSTLYQPSVEGVRSHLVHAVNHLLRHPPVQGKAALKKLEADLQRSSFPSTQEEVDNFMKERHFSRVKASLFPNYITVLCKCLIRGSTSIPESSDWKVAMCLVAASRYDRYVYDSTMKSAIPTLTESSDDSQFLRLPLAILFEPRIWNWLTGPTQLRMQTYLRNAPVTLNELSKIFRGYNVAAFKEVLKERFDGLPEESKLKIITEQPSRGFVDEAISLYRTYGGTGWRRAEAVAENAILPLAEYFNADAVREVLKVVDEVNDVQSAHGTPAQMAALFDATASTRAATRDDWANLYRSLRSKGRYYSPLQQSLASSGILEDVAEDMP</sequence>
<evidence type="ECO:0000313" key="2">
    <source>
        <dbReference type="Proteomes" id="UP000318741"/>
    </source>
</evidence>
<accession>A0A517P666</accession>
<dbReference type="AlphaFoldDB" id="A0A517P666"/>